<sequence length="157" mass="18445">MEDVLSIPELLETILLHLDITTLLVSATRVNKTWKAVITLIHPVKNSLLPGLRMGTLYDVVQYRAGHHERNSMWFRVVWNQAREPYNTNSSQEKCRKMLQQTNVVVEFYHVNDGAFVEHHHEPPDLALFDMRFRSEDYQHINIEIHEKTWDGPDSKL</sequence>
<proteinExistence type="predicted"/>
<dbReference type="SUPFAM" id="SSF81383">
    <property type="entry name" value="F-box domain"/>
    <property type="match status" value="1"/>
</dbReference>
<evidence type="ECO:0000313" key="1">
    <source>
        <dbReference type="EMBL" id="RYO84323.1"/>
    </source>
</evidence>
<organism evidence="1 2">
    <name type="scientific">Monosporascus cannonballus</name>
    <dbReference type="NCBI Taxonomy" id="155416"/>
    <lineage>
        <taxon>Eukaryota</taxon>
        <taxon>Fungi</taxon>
        <taxon>Dikarya</taxon>
        <taxon>Ascomycota</taxon>
        <taxon>Pezizomycotina</taxon>
        <taxon>Sordariomycetes</taxon>
        <taxon>Xylariomycetidae</taxon>
        <taxon>Xylariales</taxon>
        <taxon>Xylariales incertae sedis</taxon>
        <taxon>Monosporascus</taxon>
    </lineage>
</organism>
<reference evidence="1 2" key="1">
    <citation type="submission" date="2018-06" db="EMBL/GenBank/DDBJ databases">
        <title>Complete Genomes of Monosporascus.</title>
        <authorList>
            <person name="Robinson A.J."/>
            <person name="Natvig D.O."/>
        </authorList>
    </citation>
    <scope>NUCLEOTIDE SEQUENCE [LARGE SCALE GENOMIC DNA]</scope>
    <source>
        <strain evidence="1 2">CBS 609.92</strain>
    </source>
</reference>
<dbReference type="EMBL" id="QJNS01000165">
    <property type="protein sequence ID" value="RYO84323.1"/>
    <property type="molecule type" value="Genomic_DNA"/>
</dbReference>
<gene>
    <name evidence="1" type="ORF">DL762_005724</name>
</gene>
<dbReference type="InterPro" id="IPR036047">
    <property type="entry name" value="F-box-like_dom_sf"/>
</dbReference>
<evidence type="ECO:0008006" key="3">
    <source>
        <dbReference type="Google" id="ProtNLM"/>
    </source>
</evidence>
<protein>
    <recommendedName>
        <fullName evidence="3">F-box domain-containing protein</fullName>
    </recommendedName>
</protein>
<keyword evidence="2" id="KW-1185">Reference proteome</keyword>
<accession>A0ABY0H8F3</accession>
<dbReference type="CDD" id="cd09917">
    <property type="entry name" value="F-box_SF"/>
    <property type="match status" value="1"/>
</dbReference>
<dbReference type="Proteomes" id="UP000294003">
    <property type="component" value="Unassembled WGS sequence"/>
</dbReference>
<evidence type="ECO:0000313" key="2">
    <source>
        <dbReference type="Proteomes" id="UP000294003"/>
    </source>
</evidence>
<comment type="caution">
    <text evidence="1">The sequence shown here is derived from an EMBL/GenBank/DDBJ whole genome shotgun (WGS) entry which is preliminary data.</text>
</comment>
<name>A0ABY0H8F3_9PEZI</name>